<dbReference type="EMBL" id="CAJNOV010005847">
    <property type="protein sequence ID" value="CAF1227717.1"/>
    <property type="molecule type" value="Genomic_DNA"/>
</dbReference>
<dbReference type="EMBL" id="CAJNOW010004704">
    <property type="protein sequence ID" value="CAF1427738.1"/>
    <property type="molecule type" value="Genomic_DNA"/>
</dbReference>
<dbReference type="EMBL" id="CAJNRE010003032">
    <property type="protein sequence ID" value="CAF2002449.1"/>
    <property type="molecule type" value="Genomic_DNA"/>
</dbReference>
<sequence>MFCEHPTCSLEANTTCISHCHLTVCQQHRFEHETRLLNKIEQQLDELSNPISTLLQQSQCDLQKSEESRQQELNLINSLFDSRLLSIDERLKLAKTTNELIAIKREQLIQCKCGDAQLTKEDYEQIKNVSSQMENNLHEQDELTNQIRNYNFSIKLWSMDKQYRASTEIECIEIPDSDDELLPNPVDVAHQDRNETMDNTSIWTVNQTISDELIKKRKTDLWTLRDFCPLTKVGVFGLNLNSSFEVPRLCSSINNKRRYLYVHFTRTHRIESSIAMQLLKAIQNNSNPMETIIFPQDNSKAFVENIKCPFDSSAIEFIEENSIPNTPCDASTGHYCFKSHLHTVHSITKANATLIYNAIKDYGNINHLKFDEDLCEIE</sequence>
<accession>A0A815NCH2</accession>
<dbReference type="AlphaFoldDB" id="A0A815NCH2"/>
<name>A0A815NCH2_9BILA</name>
<protein>
    <submittedName>
        <fullName evidence="2">Uncharacterized protein</fullName>
    </submittedName>
</protein>
<evidence type="ECO:0000313" key="3">
    <source>
        <dbReference type="EMBL" id="CAF2002449.1"/>
    </source>
</evidence>
<proteinExistence type="predicted"/>
<dbReference type="OrthoDB" id="9990600at2759"/>
<dbReference type="Proteomes" id="UP000663834">
    <property type="component" value="Unassembled WGS sequence"/>
</dbReference>
<comment type="caution">
    <text evidence="2">The sequence shown here is derived from an EMBL/GenBank/DDBJ whole genome shotgun (WGS) entry which is preliminary data.</text>
</comment>
<reference evidence="2" key="1">
    <citation type="submission" date="2021-02" db="EMBL/GenBank/DDBJ databases">
        <authorList>
            <person name="Nowell W R."/>
        </authorList>
    </citation>
    <scope>NUCLEOTIDE SEQUENCE</scope>
</reference>
<dbReference type="Proteomes" id="UP000663855">
    <property type="component" value="Unassembled WGS sequence"/>
</dbReference>
<evidence type="ECO:0000313" key="4">
    <source>
        <dbReference type="Proteomes" id="UP000663834"/>
    </source>
</evidence>
<dbReference type="Proteomes" id="UP000663824">
    <property type="component" value="Unassembled WGS sequence"/>
</dbReference>
<gene>
    <name evidence="1" type="ORF">CJN711_LOCUS13335</name>
    <name evidence="2" type="ORF">KQP761_LOCUS10890</name>
    <name evidence="3" type="ORF">MBJ925_LOCUS8296</name>
</gene>
<organism evidence="2 4">
    <name type="scientific">Rotaria magnacalcarata</name>
    <dbReference type="NCBI Taxonomy" id="392030"/>
    <lineage>
        <taxon>Eukaryota</taxon>
        <taxon>Metazoa</taxon>
        <taxon>Spiralia</taxon>
        <taxon>Gnathifera</taxon>
        <taxon>Rotifera</taxon>
        <taxon>Eurotatoria</taxon>
        <taxon>Bdelloidea</taxon>
        <taxon>Philodinida</taxon>
        <taxon>Philodinidae</taxon>
        <taxon>Rotaria</taxon>
    </lineage>
</organism>
<evidence type="ECO:0000313" key="2">
    <source>
        <dbReference type="EMBL" id="CAF1427738.1"/>
    </source>
</evidence>
<evidence type="ECO:0000313" key="1">
    <source>
        <dbReference type="EMBL" id="CAF1227717.1"/>
    </source>
</evidence>